<sequence length="80" mass="9200">MRGLSEERQKSIRRGDIIIYYFGGTLINAKVIQAYEGGYLEVRHKDFPILNCLLGYRDEIKTSEVLGVVKHKGKRGKEDE</sequence>
<protein>
    <recommendedName>
        <fullName evidence="3">Phage protein</fullName>
    </recommendedName>
</protein>
<evidence type="ECO:0000313" key="2">
    <source>
        <dbReference type="Proteomes" id="UP000250069"/>
    </source>
</evidence>
<dbReference type="Proteomes" id="UP000250069">
    <property type="component" value="Chromosome"/>
</dbReference>
<evidence type="ECO:0000313" key="1">
    <source>
        <dbReference type="EMBL" id="AWX72580.1"/>
    </source>
</evidence>
<accession>A0ABC8D9Z7</accession>
<proteinExistence type="predicted"/>
<evidence type="ECO:0008006" key="3">
    <source>
        <dbReference type="Google" id="ProtNLM"/>
    </source>
</evidence>
<organism evidence="1 2">
    <name type="scientific">Bacillus velezensis</name>
    <dbReference type="NCBI Taxonomy" id="492670"/>
    <lineage>
        <taxon>Bacteria</taxon>
        <taxon>Bacillati</taxon>
        <taxon>Bacillota</taxon>
        <taxon>Bacilli</taxon>
        <taxon>Bacillales</taxon>
        <taxon>Bacillaceae</taxon>
        <taxon>Bacillus</taxon>
        <taxon>Bacillus amyloliquefaciens group</taxon>
    </lineage>
</organism>
<dbReference type="AlphaFoldDB" id="A0ABC8D9Z7"/>
<gene>
    <name evidence="1" type="ORF">BVDSYZ_11320</name>
</gene>
<dbReference type="RefSeq" id="WP_021493482.1">
    <property type="nucleotide sequence ID" value="NZ_JABBYI010000015.1"/>
</dbReference>
<reference evidence="1 2" key="1">
    <citation type="submission" date="2018-06" db="EMBL/GenBank/DDBJ databases">
        <title>Complete Genome Sequence of Bacillus velezensis DSYZ, a Plant Growth-Promoting Rhizobacterium with Antifungal Activity.</title>
        <authorList>
            <person name="Du B."/>
            <person name="Ding Y."/>
            <person name="Liu K."/>
            <person name="Yao L."/>
            <person name="Wang C."/>
            <person name="Li H."/>
            <person name="Liu H."/>
        </authorList>
    </citation>
    <scope>NUCLEOTIDE SEQUENCE [LARGE SCALE GENOMIC DNA]</scope>
    <source>
        <strain evidence="1 2">DSYZ</strain>
    </source>
</reference>
<dbReference type="EMBL" id="CP030150">
    <property type="protein sequence ID" value="AWX72580.1"/>
    <property type="molecule type" value="Genomic_DNA"/>
</dbReference>
<name>A0ABC8D9Z7_BACVE</name>